<organism evidence="2 3">
    <name type="scientific">Scleroderma citrinum Foug A</name>
    <dbReference type="NCBI Taxonomy" id="1036808"/>
    <lineage>
        <taxon>Eukaryota</taxon>
        <taxon>Fungi</taxon>
        <taxon>Dikarya</taxon>
        <taxon>Basidiomycota</taxon>
        <taxon>Agaricomycotina</taxon>
        <taxon>Agaricomycetes</taxon>
        <taxon>Agaricomycetidae</taxon>
        <taxon>Boletales</taxon>
        <taxon>Sclerodermatineae</taxon>
        <taxon>Sclerodermataceae</taxon>
        <taxon>Scleroderma</taxon>
    </lineage>
</organism>
<evidence type="ECO:0000313" key="3">
    <source>
        <dbReference type="Proteomes" id="UP000053989"/>
    </source>
</evidence>
<reference evidence="3" key="2">
    <citation type="submission" date="2015-01" db="EMBL/GenBank/DDBJ databases">
        <title>Evolutionary Origins and Diversification of the Mycorrhizal Mutualists.</title>
        <authorList>
            <consortium name="DOE Joint Genome Institute"/>
            <consortium name="Mycorrhizal Genomics Consortium"/>
            <person name="Kohler A."/>
            <person name="Kuo A."/>
            <person name="Nagy L.G."/>
            <person name="Floudas D."/>
            <person name="Copeland A."/>
            <person name="Barry K.W."/>
            <person name="Cichocki N."/>
            <person name="Veneault-Fourrey C."/>
            <person name="LaButti K."/>
            <person name="Lindquist E.A."/>
            <person name="Lipzen A."/>
            <person name="Lundell T."/>
            <person name="Morin E."/>
            <person name="Murat C."/>
            <person name="Riley R."/>
            <person name="Ohm R."/>
            <person name="Sun H."/>
            <person name="Tunlid A."/>
            <person name="Henrissat B."/>
            <person name="Grigoriev I.V."/>
            <person name="Hibbett D.S."/>
            <person name="Martin F."/>
        </authorList>
    </citation>
    <scope>NUCLEOTIDE SEQUENCE [LARGE SCALE GENOMIC DNA]</scope>
    <source>
        <strain evidence="3">Foug A</strain>
    </source>
</reference>
<dbReference type="EMBL" id="KN822313">
    <property type="protein sequence ID" value="KIM50892.1"/>
    <property type="molecule type" value="Genomic_DNA"/>
</dbReference>
<reference evidence="2 3" key="1">
    <citation type="submission" date="2014-04" db="EMBL/GenBank/DDBJ databases">
        <authorList>
            <consortium name="DOE Joint Genome Institute"/>
            <person name="Kuo A."/>
            <person name="Kohler A."/>
            <person name="Nagy L.G."/>
            <person name="Floudas D."/>
            <person name="Copeland A."/>
            <person name="Barry K.W."/>
            <person name="Cichocki N."/>
            <person name="Veneault-Fourrey C."/>
            <person name="LaButti K."/>
            <person name="Lindquist E.A."/>
            <person name="Lipzen A."/>
            <person name="Lundell T."/>
            <person name="Morin E."/>
            <person name="Murat C."/>
            <person name="Sun H."/>
            <person name="Tunlid A."/>
            <person name="Henrissat B."/>
            <person name="Grigoriev I.V."/>
            <person name="Hibbett D.S."/>
            <person name="Martin F."/>
            <person name="Nordberg H.P."/>
            <person name="Cantor M.N."/>
            <person name="Hua S.X."/>
        </authorList>
    </citation>
    <scope>NUCLEOTIDE SEQUENCE [LARGE SCALE GENOMIC DNA]</scope>
    <source>
        <strain evidence="2 3">Foug A</strain>
    </source>
</reference>
<feature type="compositionally biased region" description="Basic and acidic residues" evidence="1">
    <location>
        <begin position="93"/>
        <end position="117"/>
    </location>
</feature>
<protein>
    <submittedName>
        <fullName evidence="2">Uncharacterized protein</fullName>
    </submittedName>
</protein>
<dbReference type="Proteomes" id="UP000053989">
    <property type="component" value="Unassembled WGS sequence"/>
</dbReference>
<accession>A0A0C2ZD28</accession>
<keyword evidence="3" id="KW-1185">Reference proteome</keyword>
<gene>
    <name evidence="2" type="ORF">SCLCIDRAFT_748834</name>
</gene>
<name>A0A0C2ZD28_9AGAM</name>
<feature type="region of interest" description="Disordered" evidence="1">
    <location>
        <begin position="93"/>
        <end position="124"/>
    </location>
</feature>
<dbReference type="InParanoid" id="A0A0C2ZD28"/>
<evidence type="ECO:0000313" key="2">
    <source>
        <dbReference type="EMBL" id="KIM50892.1"/>
    </source>
</evidence>
<evidence type="ECO:0000256" key="1">
    <source>
        <dbReference type="SAM" id="MobiDB-lite"/>
    </source>
</evidence>
<dbReference type="AlphaFoldDB" id="A0A0C2ZD28"/>
<dbReference type="HOGENOM" id="CLU_167037_0_0_1"/>
<proteinExistence type="predicted"/>
<sequence>MVSKQHKPSDNFMRAWNYKNLYDYLDLYKPLMLLLPNNDNFKSLLSSLSTRLTNRYLVTRIIQCPPNPFQPSSNVTTPFYSVAKPFVWYRNERAGSGSDERSGDELRDETKGDQVRDDIDEMEL</sequence>